<protein>
    <recommendedName>
        <fullName evidence="16">Potassium transporter</fullName>
    </recommendedName>
</protein>
<keyword evidence="3" id="KW-0813">Transport</keyword>
<dbReference type="InterPro" id="IPR003855">
    <property type="entry name" value="K+_transporter"/>
</dbReference>
<proteinExistence type="inferred from homology"/>
<evidence type="ECO:0000256" key="5">
    <source>
        <dbReference type="ARBA" id="ARBA00022692"/>
    </source>
</evidence>
<evidence type="ECO:0000256" key="9">
    <source>
        <dbReference type="ARBA" id="ARBA00023136"/>
    </source>
</evidence>
<evidence type="ECO:0000256" key="4">
    <source>
        <dbReference type="ARBA" id="ARBA00022538"/>
    </source>
</evidence>
<feature type="transmembrane region" description="Helical" evidence="11">
    <location>
        <begin position="276"/>
        <end position="296"/>
    </location>
</feature>
<evidence type="ECO:0000259" key="13">
    <source>
        <dbReference type="Pfam" id="PF22776"/>
    </source>
</evidence>
<keyword evidence="7 11" id="KW-1133">Transmembrane helix</keyword>
<organism evidence="14 15">
    <name type="scientific">Asparagus officinalis</name>
    <name type="common">Garden asparagus</name>
    <dbReference type="NCBI Taxonomy" id="4686"/>
    <lineage>
        <taxon>Eukaryota</taxon>
        <taxon>Viridiplantae</taxon>
        <taxon>Streptophyta</taxon>
        <taxon>Embryophyta</taxon>
        <taxon>Tracheophyta</taxon>
        <taxon>Spermatophyta</taxon>
        <taxon>Magnoliopsida</taxon>
        <taxon>Liliopsida</taxon>
        <taxon>Asparagales</taxon>
        <taxon>Asparagaceae</taxon>
        <taxon>Asparagoideae</taxon>
        <taxon>Asparagus</taxon>
    </lineage>
</organism>
<feature type="transmembrane region" description="Helical" evidence="11">
    <location>
        <begin position="341"/>
        <end position="368"/>
    </location>
</feature>
<dbReference type="GO" id="GO:0016020">
    <property type="term" value="C:membrane"/>
    <property type="evidence" value="ECO:0007669"/>
    <property type="project" value="UniProtKB-SubCell"/>
</dbReference>
<evidence type="ECO:0000259" key="12">
    <source>
        <dbReference type="Pfam" id="PF02705"/>
    </source>
</evidence>
<evidence type="ECO:0000256" key="11">
    <source>
        <dbReference type="SAM" id="Phobius"/>
    </source>
</evidence>
<comment type="similarity">
    <text evidence="2">Belongs to the HAK/KUP transporter (TC 2.A.72.3) family.</text>
</comment>
<feature type="transmembrane region" description="Helical" evidence="11">
    <location>
        <begin position="162"/>
        <end position="183"/>
    </location>
</feature>
<evidence type="ECO:0000256" key="6">
    <source>
        <dbReference type="ARBA" id="ARBA00022958"/>
    </source>
</evidence>
<evidence type="ECO:0000256" key="8">
    <source>
        <dbReference type="ARBA" id="ARBA00023065"/>
    </source>
</evidence>
<dbReference type="InterPro" id="IPR053951">
    <property type="entry name" value="K_trans_N"/>
</dbReference>
<keyword evidence="9 11" id="KW-0472">Membrane</keyword>
<keyword evidence="8" id="KW-0406">Ion transport</keyword>
<dbReference type="Proteomes" id="UP000243459">
    <property type="component" value="Chromosome 5"/>
</dbReference>
<comment type="subcellular location">
    <subcellularLocation>
        <location evidence="1">Membrane</location>
        <topology evidence="1">Multi-pass membrane protein</topology>
    </subcellularLocation>
</comment>
<dbReference type="Gramene" id="ONK69463">
    <property type="protein sequence ID" value="ONK69463"/>
    <property type="gene ID" value="A4U43_C05F23210"/>
</dbReference>
<feature type="transmembrane region" description="Helical" evidence="11">
    <location>
        <begin position="203"/>
        <end position="222"/>
    </location>
</feature>
<feature type="domain" description="K+ potassium transporter integral membrane" evidence="12">
    <location>
        <begin position="23"/>
        <end position="347"/>
    </location>
</feature>
<keyword evidence="6" id="KW-0630">Potassium</keyword>
<sequence>MDLETGVYNNPVKRESWRTVLSLAYQSLGVVYGDLSTSPLYVYKSTFAEDIRHSEGNEEIFGVLSFVFWTLTLVPLLKYVFIVLRADDNGEGGTFALYSLLCRHARVGFLPNGQLADEEISAYKKTDGRFQLYNGDRSERRPGAGSRVKRVLEKHQVLQKMLLILALLGTCMVIGDGVLTPAISVFSAVSGLELSMSKQHHKYVEVPVACIILICLFALQHYGTHRVGFLFAPIVITWLLCISTIGLYNIFYWNPHVYKALSPYYMYKFLKKTQRGGWMSLGGILLCVTGSEAMFADLGHFSQLSIKIAFTSVVYPALILAYMGQAAYLSKHHIIESEYRIGFYVSVPGLAVITVMLVTTCLMSLVMVLCWHKNILLAICFILFFGTIEALYFSAALIKFLSGAWVPIVLALIFMIVMYVWHYGTLLKYEFDVQNKVSINWLLSLGPTLGIVRVRGIGLIHTELVSGIPAVFSHFVTNLPAFHQVLVFLCIKSVPVPYVQPEERFLVGRVGPREYRLYRCIVRYGYHDVHKDDLEFEKDLVCSIAAFIQSESNSEPNGTPSSEVSVKDEEKMAVVGTGFRLREDENSDHNDSDKDGAITDEGTSKPREIQSPIVVRRKRVRFLLPESPKMDSGSREEMEELMEAREAGMAFIMSHSYMKAKSGSSFIKRLAINVGYEFLRRNCRSPTYAVRGTKHLSGSLVPMKFEWKKTVEPVMTLYTAATDGSCVLKQTIGHSCGIMSMLRLFLVLLRPRGYWITLESVLANEPVSV</sequence>
<evidence type="ECO:0000256" key="1">
    <source>
        <dbReference type="ARBA" id="ARBA00004141"/>
    </source>
</evidence>
<dbReference type="PANTHER" id="PTHR30540:SF10">
    <property type="entry name" value="POTASSIUM TRANSPORTER 8"/>
    <property type="match status" value="1"/>
</dbReference>
<evidence type="ECO:0000256" key="3">
    <source>
        <dbReference type="ARBA" id="ARBA00022448"/>
    </source>
</evidence>
<dbReference type="EMBL" id="CM007385">
    <property type="protein sequence ID" value="ONK69463.1"/>
    <property type="molecule type" value="Genomic_DNA"/>
</dbReference>
<dbReference type="OMA" id="SEYRIGF"/>
<dbReference type="GO" id="GO:0015079">
    <property type="term" value="F:potassium ion transmembrane transporter activity"/>
    <property type="evidence" value="ECO:0007669"/>
    <property type="project" value="InterPro"/>
</dbReference>
<feature type="transmembrane region" description="Helical" evidence="11">
    <location>
        <begin position="404"/>
        <end position="421"/>
    </location>
</feature>
<evidence type="ECO:0008006" key="16">
    <source>
        <dbReference type="Google" id="ProtNLM"/>
    </source>
</evidence>
<feature type="transmembrane region" description="Helical" evidence="11">
    <location>
        <begin position="375"/>
        <end position="398"/>
    </location>
</feature>
<evidence type="ECO:0000313" key="14">
    <source>
        <dbReference type="EMBL" id="ONK69463.1"/>
    </source>
</evidence>
<evidence type="ECO:0000313" key="15">
    <source>
        <dbReference type="Proteomes" id="UP000243459"/>
    </source>
</evidence>
<gene>
    <name evidence="14" type="ORF">A4U43_C05F23210</name>
</gene>
<keyword evidence="15" id="KW-1185">Reference proteome</keyword>
<evidence type="ECO:0000256" key="10">
    <source>
        <dbReference type="SAM" id="MobiDB-lite"/>
    </source>
</evidence>
<feature type="domain" description="K+ potassium transporter C-terminal" evidence="13">
    <location>
        <begin position="456"/>
        <end position="688"/>
    </location>
</feature>
<keyword evidence="4" id="KW-0633">Potassium transport</keyword>
<feature type="transmembrane region" description="Helical" evidence="11">
    <location>
        <begin position="60"/>
        <end position="81"/>
    </location>
</feature>
<evidence type="ECO:0000256" key="2">
    <source>
        <dbReference type="ARBA" id="ARBA00008440"/>
    </source>
</evidence>
<feature type="transmembrane region" description="Helical" evidence="11">
    <location>
        <begin position="308"/>
        <end position="329"/>
    </location>
</feature>
<dbReference type="PANTHER" id="PTHR30540">
    <property type="entry name" value="OSMOTIC STRESS POTASSIUM TRANSPORTER"/>
    <property type="match status" value="1"/>
</dbReference>
<feature type="compositionally biased region" description="Basic and acidic residues" evidence="10">
    <location>
        <begin position="580"/>
        <end position="608"/>
    </location>
</feature>
<accession>A0A5P1EV73</accession>
<feature type="domain" description="K+ potassium transporter integral membrane" evidence="12">
    <location>
        <begin position="349"/>
        <end position="443"/>
    </location>
</feature>
<evidence type="ECO:0000256" key="7">
    <source>
        <dbReference type="ARBA" id="ARBA00022989"/>
    </source>
</evidence>
<dbReference type="AlphaFoldDB" id="A0A5P1EV73"/>
<dbReference type="Pfam" id="PF02705">
    <property type="entry name" value="K_trans"/>
    <property type="match status" value="2"/>
</dbReference>
<dbReference type="InterPro" id="IPR053952">
    <property type="entry name" value="K_trans_C"/>
</dbReference>
<name>A0A5P1EV73_ASPOF</name>
<dbReference type="Pfam" id="PF22776">
    <property type="entry name" value="K_trans_C"/>
    <property type="match status" value="1"/>
</dbReference>
<keyword evidence="5 11" id="KW-0812">Transmembrane</keyword>
<reference evidence="15" key="1">
    <citation type="journal article" date="2017" name="Nat. Commun.">
        <title>The asparagus genome sheds light on the origin and evolution of a young Y chromosome.</title>
        <authorList>
            <person name="Harkess A."/>
            <person name="Zhou J."/>
            <person name="Xu C."/>
            <person name="Bowers J.E."/>
            <person name="Van der Hulst R."/>
            <person name="Ayyampalayam S."/>
            <person name="Mercati F."/>
            <person name="Riccardi P."/>
            <person name="McKain M.R."/>
            <person name="Kakrana A."/>
            <person name="Tang H."/>
            <person name="Ray J."/>
            <person name="Groenendijk J."/>
            <person name="Arikit S."/>
            <person name="Mathioni S.M."/>
            <person name="Nakano M."/>
            <person name="Shan H."/>
            <person name="Telgmann-Rauber A."/>
            <person name="Kanno A."/>
            <person name="Yue Z."/>
            <person name="Chen H."/>
            <person name="Li W."/>
            <person name="Chen Y."/>
            <person name="Xu X."/>
            <person name="Zhang Y."/>
            <person name="Luo S."/>
            <person name="Chen H."/>
            <person name="Gao J."/>
            <person name="Mao Z."/>
            <person name="Pires J.C."/>
            <person name="Luo M."/>
            <person name="Kudrna D."/>
            <person name="Wing R.A."/>
            <person name="Meyers B.C."/>
            <person name="Yi K."/>
            <person name="Kong H."/>
            <person name="Lavrijsen P."/>
            <person name="Sunseri F."/>
            <person name="Falavigna A."/>
            <person name="Ye Y."/>
            <person name="Leebens-Mack J.H."/>
            <person name="Chen G."/>
        </authorList>
    </citation>
    <scope>NUCLEOTIDE SEQUENCE [LARGE SCALE GENOMIC DNA]</scope>
    <source>
        <strain evidence="15">cv. DH0086</strain>
    </source>
</reference>
<feature type="region of interest" description="Disordered" evidence="10">
    <location>
        <begin position="578"/>
        <end position="610"/>
    </location>
</feature>
<feature type="transmembrane region" description="Helical" evidence="11">
    <location>
        <begin position="229"/>
        <end position="251"/>
    </location>
</feature>